<dbReference type="EMBL" id="ABVL01000001">
    <property type="protein sequence ID" value="EDY22316.1"/>
    <property type="molecule type" value="Genomic_DNA"/>
</dbReference>
<dbReference type="AlphaFoldDB" id="B4CUS8"/>
<organism evidence="1 2">
    <name type="scientific">Chthoniobacter flavus Ellin428</name>
    <dbReference type="NCBI Taxonomy" id="497964"/>
    <lineage>
        <taxon>Bacteria</taxon>
        <taxon>Pseudomonadati</taxon>
        <taxon>Verrucomicrobiota</taxon>
        <taxon>Spartobacteria</taxon>
        <taxon>Chthoniobacterales</taxon>
        <taxon>Chthoniobacteraceae</taxon>
        <taxon>Chthoniobacter</taxon>
    </lineage>
</organism>
<accession>B4CUS8</accession>
<gene>
    <name evidence="1" type="ORF">CfE428DRAFT_0441</name>
</gene>
<protein>
    <submittedName>
        <fullName evidence="1">Uncharacterized protein</fullName>
    </submittedName>
</protein>
<proteinExistence type="predicted"/>
<dbReference type="InParanoid" id="B4CUS8"/>
<keyword evidence="2" id="KW-1185">Reference proteome</keyword>
<dbReference type="RefSeq" id="WP_006977768.1">
    <property type="nucleotide sequence ID" value="NZ_ABVL01000001.1"/>
</dbReference>
<reference evidence="1 2" key="1">
    <citation type="journal article" date="2011" name="J. Bacteriol.">
        <title>Genome sequence of Chthoniobacter flavus Ellin428, an aerobic heterotrophic soil bacterium.</title>
        <authorList>
            <person name="Kant R."/>
            <person name="van Passel M.W."/>
            <person name="Palva A."/>
            <person name="Lucas S."/>
            <person name="Lapidus A."/>
            <person name="Glavina Del Rio T."/>
            <person name="Dalin E."/>
            <person name="Tice H."/>
            <person name="Bruce D."/>
            <person name="Goodwin L."/>
            <person name="Pitluck S."/>
            <person name="Larimer F.W."/>
            <person name="Land M.L."/>
            <person name="Hauser L."/>
            <person name="Sangwan P."/>
            <person name="de Vos W.M."/>
            <person name="Janssen P.H."/>
            <person name="Smidt H."/>
        </authorList>
    </citation>
    <scope>NUCLEOTIDE SEQUENCE [LARGE SCALE GENOMIC DNA]</scope>
    <source>
        <strain evidence="1 2">Ellin428</strain>
    </source>
</reference>
<evidence type="ECO:0000313" key="2">
    <source>
        <dbReference type="Proteomes" id="UP000005824"/>
    </source>
</evidence>
<evidence type="ECO:0000313" key="1">
    <source>
        <dbReference type="EMBL" id="EDY22316.1"/>
    </source>
</evidence>
<dbReference type="Proteomes" id="UP000005824">
    <property type="component" value="Unassembled WGS sequence"/>
</dbReference>
<sequence precursor="true">MKSLLVSLLSLSTLIAVSHGQDRQLNGFMEIPWGASPDQARAALEARSQATYDSGASSPAKRWWNGGTFAGYPATAEHSFALEFYDNKLCKAVVFLKSASPKHKEEFKTMKKLLTEKYGTCNSEHLQGEEWRAEWRLTVMGKQQATITLENAPGSQGCKITYALHTLNGPASSPARSGPSKDL</sequence>
<name>B4CUS8_9BACT</name>
<comment type="caution">
    <text evidence="1">The sequence shown here is derived from an EMBL/GenBank/DDBJ whole genome shotgun (WGS) entry which is preliminary data.</text>
</comment>